<dbReference type="SUPFAM" id="SSF56204">
    <property type="entry name" value="Hect, E3 ligase catalytic domain"/>
    <property type="match status" value="1"/>
</dbReference>
<proteinExistence type="predicted"/>
<dbReference type="InterPro" id="IPR000569">
    <property type="entry name" value="HECT_dom"/>
</dbReference>
<gene>
    <name evidence="4" type="ORF">LAZ67_16000290</name>
</gene>
<evidence type="ECO:0000259" key="3">
    <source>
        <dbReference type="PROSITE" id="PS50237"/>
    </source>
</evidence>
<name>A0ABY6LFA7_9ARAC</name>
<dbReference type="Proteomes" id="UP001235939">
    <property type="component" value="Chromosome 16"/>
</dbReference>
<evidence type="ECO:0000313" key="5">
    <source>
        <dbReference type="Proteomes" id="UP001235939"/>
    </source>
</evidence>
<feature type="domain" description="HECT" evidence="3">
    <location>
        <begin position="38"/>
        <end position="119"/>
    </location>
</feature>
<dbReference type="InterPro" id="IPR035983">
    <property type="entry name" value="Hect_E3_ubiquitin_ligase"/>
</dbReference>
<dbReference type="EMBL" id="CP092878">
    <property type="protein sequence ID" value="UYV78150.1"/>
    <property type="molecule type" value="Genomic_DNA"/>
</dbReference>
<keyword evidence="5" id="KW-1185">Reference proteome</keyword>
<reference evidence="4 5" key="1">
    <citation type="submission" date="2022-01" db="EMBL/GenBank/DDBJ databases">
        <title>A chromosomal length assembly of Cordylochernes scorpioides.</title>
        <authorList>
            <person name="Zeh D."/>
            <person name="Zeh J."/>
        </authorList>
    </citation>
    <scope>NUCLEOTIDE SEQUENCE [LARGE SCALE GENOMIC DNA]</scope>
    <source>
        <strain evidence="4">IN4F17</strain>
        <tissue evidence="4">Whole Body</tissue>
    </source>
</reference>
<evidence type="ECO:0000313" key="4">
    <source>
        <dbReference type="EMBL" id="UYV78150.1"/>
    </source>
</evidence>
<sequence length="119" mass="13544">MCDFVAYFENGSGTYITEELEENGSEIVVNHGNKKEYSYKVYSEYTAESRIVLDFWEVFREMDLTQRKSFLLFVTASDWISPEELCSQSSAEDLIQSFYPPPIPVGTSSSSQSIPPKLS</sequence>
<dbReference type="PROSITE" id="PS50237">
    <property type="entry name" value="HECT"/>
    <property type="match status" value="1"/>
</dbReference>
<evidence type="ECO:0000256" key="2">
    <source>
        <dbReference type="PROSITE-ProRule" id="PRU00104"/>
    </source>
</evidence>
<accession>A0ABY6LFA7</accession>
<organism evidence="4 5">
    <name type="scientific">Cordylochernes scorpioides</name>
    <dbReference type="NCBI Taxonomy" id="51811"/>
    <lineage>
        <taxon>Eukaryota</taxon>
        <taxon>Metazoa</taxon>
        <taxon>Ecdysozoa</taxon>
        <taxon>Arthropoda</taxon>
        <taxon>Chelicerata</taxon>
        <taxon>Arachnida</taxon>
        <taxon>Pseudoscorpiones</taxon>
        <taxon>Cheliferoidea</taxon>
        <taxon>Chernetidae</taxon>
        <taxon>Cordylochernes</taxon>
    </lineage>
</organism>
<dbReference type="Pfam" id="PF00632">
    <property type="entry name" value="HECT"/>
    <property type="match status" value="1"/>
</dbReference>
<protein>
    <recommendedName>
        <fullName evidence="3">HECT domain-containing protein</fullName>
    </recommendedName>
</protein>
<evidence type="ECO:0000256" key="1">
    <source>
        <dbReference type="ARBA" id="ARBA00022786"/>
    </source>
</evidence>
<dbReference type="Gene3D" id="3.30.2410.10">
    <property type="entry name" value="Hect, E3 ligase catalytic domain"/>
    <property type="match status" value="1"/>
</dbReference>
<keyword evidence="1 2" id="KW-0833">Ubl conjugation pathway</keyword>
<comment type="caution">
    <text evidence="2">Lacks conserved residue(s) required for the propagation of feature annotation.</text>
</comment>